<protein>
    <recommendedName>
        <fullName evidence="5">Dolichyl-phosphate-mannose-protein mannosyltransferase</fullName>
    </recommendedName>
</protein>
<feature type="transmembrane region" description="Helical" evidence="2">
    <location>
        <begin position="133"/>
        <end position="152"/>
    </location>
</feature>
<feature type="transmembrane region" description="Helical" evidence="2">
    <location>
        <begin position="484"/>
        <end position="505"/>
    </location>
</feature>
<name>A0ABW4X6X0_9ACTN</name>
<keyword evidence="2" id="KW-1133">Transmembrane helix</keyword>
<comment type="caution">
    <text evidence="3">The sequence shown here is derived from an EMBL/GenBank/DDBJ whole genome shotgun (WGS) entry which is preliminary data.</text>
</comment>
<feature type="transmembrane region" description="Helical" evidence="2">
    <location>
        <begin position="186"/>
        <end position="204"/>
    </location>
</feature>
<accession>A0ABW4X6X0</accession>
<reference evidence="4" key="1">
    <citation type="journal article" date="2019" name="Int. J. Syst. Evol. Microbiol.">
        <title>The Global Catalogue of Microorganisms (GCM) 10K type strain sequencing project: providing services to taxonomists for standard genome sequencing and annotation.</title>
        <authorList>
            <consortium name="The Broad Institute Genomics Platform"/>
            <consortium name="The Broad Institute Genome Sequencing Center for Infectious Disease"/>
            <person name="Wu L."/>
            <person name="Ma J."/>
        </authorList>
    </citation>
    <scope>NUCLEOTIDE SEQUENCE [LARGE SCALE GENOMIC DNA]</scope>
    <source>
        <strain evidence="4">JCM 3338</strain>
    </source>
</reference>
<organism evidence="3 4">
    <name type="scientific">Blastococcus deserti</name>
    <dbReference type="NCBI Taxonomy" id="2259033"/>
    <lineage>
        <taxon>Bacteria</taxon>
        <taxon>Bacillati</taxon>
        <taxon>Actinomycetota</taxon>
        <taxon>Actinomycetes</taxon>
        <taxon>Geodermatophilales</taxon>
        <taxon>Geodermatophilaceae</taxon>
        <taxon>Blastococcus</taxon>
    </lineage>
</organism>
<feature type="transmembrane region" description="Helical" evidence="2">
    <location>
        <begin position="517"/>
        <end position="538"/>
    </location>
</feature>
<keyword evidence="4" id="KW-1185">Reference proteome</keyword>
<evidence type="ECO:0000256" key="2">
    <source>
        <dbReference type="SAM" id="Phobius"/>
    </source>
</evidence>
<dbReference type="Proteomes" id="UP001597402">
    <property type="component" value="Unassembled WGS sequence"/>
</dbReference>
<feature type="transmembrane region" description="Helical" evidence="2">
    <location>
        <begin position="158"/>
        <end position="179"/>
    </location>
</feature>
<keyword evidence="2" id="KW-0472">Membrane</keyword>
<dbReference type="RefSeq" id="WP_376871099.1">
    <property type="nucleotide sequence ID" value="NZ_JBHUHP010000001.1"/>
</dbReference>
<feature type="compositionally biased region" description="Basic and acidic residues" evidence="1">
    <location>
        <begin position="616"/>
        <end position="627"/>
    </location>
</feature>
<keyword evidence="2" id="KW-0812">Transmembrane</keyword>
<feature type="transmembrane region" description="Helical" evidence="2">
    <location>
        <begin position="109"/>
        <end position="126"/>
    </location>
</feature>
<gene>
    <name evidence="3" type="ORF">ACFSHS_02010</name>
</gene>
<feature type="compositionally biased region" description="Basic and acidic residues" evidence="1">
    <location>
        <begin position="587"/>
        <end position="601"/>
    </location>
</feature>
<feature type="region of interest" description="Disordered" evidence="1">
    <location>
        <begin position="587"/>
        <end position="627"/>
    </location>
</feature>
<proteinExistence type="predicted"/>
<feature type="transmembrane region" description="Helical" evidence="2">
    <location>
        <begin position="25"/>
        <end position="47"/>
    </location>
</feature>
<sequence length="627" mass="67782">MTTATPTRALTMGWRRLRALFERPVVAWSASALVVVLSTAATIVMRLRVQSPLGQSPYDGQLYIRQARSILGQHWLDGYTNLTLVKVPGYSIFIAVCNWLGIPLKAGEQLVAILAALLVALCLLVVTKRLAVAVPAFVACAFSPIYLSTWSADFGRDALFASISVILVTSLFLTSYYLVFGRAFGWALATAGLAGLSLAGYVLIREEGVTVVPTALVAVGALPLMHALRHRPWREGGRRWAGRAARRVVPSALILAVGMLGPVGIVLAANKSVYGIATTSELASGAFMDAYAQWQRVEAGEPKFRVPINEEQREAVYEVSPTAGLLAPELENRQNPWRFSGCYTVPNCDYQGGWVTWAIRDAAAAAGAFGSAAESKAFFEKLGREIADACDSGELNCRIKLPSAVQPLTRISFAQVVESFVRLTGSTLSSRNAFQHINEPFGISPEARAEFVAVAPEVPANEVEAALQRMDFRDHEWQYKTVNVVYWLLFPVAVVLGVVLLGALLASRRGRATAGPLTALGVALLFAAVSRLGLISIVDAADYDADQSRYLIPAHALLLAFAVVAIVQGLSALDLKRLGAVVRGSREDDRRAPADTRKQAEDVVSDEWIRPLGSRPIDDRTPVRSGR</sequence>
<feature type="transmembrane region" description="Helical" evidence="2">
    <location>
        <begin position="248"/>
        <end position="269"/>
    </location>
</feature>
<evidence type="ECO:0000313" key="3">
    <source>
        <dbReference type="EMBL" id="MFD2090338.1"/>
    </source>
</evidence>
<dbReference type="EMBL" id="JBHUHP010000001">
    <property type="protein sequence ID" value="MFD2090338.1"/>
    <property type="molecule type" value="Genomic_DNA"/>
</dbReference>
<feature type="transmembrane region" description="Helical" evidence="2">
    <location>
        <begin position="210"/>
        <end position="228"/>
    </location>
</feature>
<evidence type="ECO:0000256" key="1">
    <source>
        <dbReference type="SAM" id="MobiDB-lite"/>
    </source>
</evidence>
<feature type="transmembrane region" description="Helical" evidence="2">
    <location>
        <begin position="550"/>
        <end position="573"/>
    </location>
</feature>
<evidence type="ECO:0000313" key="4">
    <source>
        <dbReference type="Proteomes" id="UP001597402"/>
    </source>
</evidence>
<evidence type="ECO:0008006" key="5">
    <source>
        <dbReference type="Google" id="ProtNLM"/>
    </source>
</evidence>